<protein>
    <submittedName>
        <fullName evidence="2">Competence protein CoiA family protein</fullName>
    </submittedName>
</protein>
<evidence type="ECO:0000313" key="3">
    <source>
        <dbReference type="Proteomes" id="UP001336314"/>
    </source>
</evidence>
<dbReference type="Proteomes" id="UP001336314">
    <property type="component" value="Unassembled WGS sequence"/>
</dbReference>
<keyword evidence="3" id="KW-1185">Reference proteome</keyword>
<feature type="domain" description="Competence protein CoiA nuclease-like" evidence="1">
    <location>
        <begin position="69"/>
        <end position="176"/>
    </location>
</feature>
<evidence type="ECO:0000313" key="2">
    <source>
        <dbReference type="EMBL" id="MEE2001644.1"/>
    </source>
</evidence>
<proteinExistence type="predicted"/>
<dbReference type="EMBL" id="JAUHLI010000008">
    <property type="protein sequence ID" value="MEE2001644.1"/>
    <property type="molecule type" value="Genomic_DNA"/>
</dbReference>
<sequence length="344" mass="38735">MPLRAELQGETLFSHKMSPAEWDKLKKSDSNKLLTLPCCNQRAVVKTSPLGTQFFAHYRKSEDCISQPESKEHLRLKAIVSAAAESAGWTVTTEYMGHSKNGDKWIADVYCTKGKAKVALEIQLSPQTAKELKVRHKRYFDSGVRAAWFMKDSVYVNSGHCSIQAFPRFQIKHFMDDRSTPQMADYPLSVADFVKTLLTGGLVWKEDKDSTLLYYMESNCWKCKVKLHIPIGMGDTMNSNFDNYIKTVPNCSTFYSDLVAEIGNDGLKSLGLTAIGAHPNMKGNAPKFPYCVECNNCGAPQSNCYTLENYHDWARKAEEDRCSIVLSTYSHSGRYELAPLSKDK</sequence>
<evidence type="ECO:0000259" key="1">
    <source>
        <dbReference type="Pfam" id="PF06054"/>
    </source>
</evidence>
<organism evidence="2 3">
    <name type="scientific">Alkalimonas cellulosilytica</name>
    <dbReference type="NCBI Taxonomy" id="3058395"/>
    <lineage>
        <taxon>Bacteria</taxon>
        <taxon>Pseudomonadati</taxon>
        <taxon>Pseudomonadota</taxon>
        <taxon>Gammaproteobacteria</taxon>
        <taxon>Alkalimonas</taxon>
    </lineage>
</organism>
<gene>
    <name evidence="2" type="ORF">QWY20_09285</name>
</gene>
<comment type="caution">
    <text evidence="2">The sequence shown here is derived from an EMBL/GenBank/DDBJ whole genome shotgun (WGS) entry which is preliminary data.</text>
</comment>
<name>A0ABU7J563_9GAMM</name>
<accession>A0ABU7J563</accession>
<dbReference type="InterPro" id="IPR010330">
    <property type="entry name" value="CoiA_nuc"/>
</dbReference>
<reference evidence="2 3" key="1">
    <citation type="submission" date="2023-07" db="EMBL/GenBank/DDBJ databases">
        <title>Alkalimonas sp., MEB108 novel, alkaliphilic bacterium isolated from Lonar Lake, India.</title>
        <authorList>
            <person name="Joshi A."/>
            <person name="Thite S."/>
        </authorList>
    </citation>
    <scope>NUCLEOTIDE SEQUENCE [LARGE SCALE GENOMIC DNA]</scope>
    <source>
        <strain evidence="2 3">MEB108</strain>
    </source>
</reference>
<dbReference type="RefSeq" id="WP_330128741.1">
    <property type="nucleotide sequence ID" value="NZ_JAUHLI010000008.1"/>
</dbReference>
<dbReference type="Pfam" id="PF06054">
    <property type="entry name" value="CoiA_nuc"/>
    <property type="match status" value="1"/>
</dbReference>